<dbReference type="PIRSF" id="PIRSF029347">
    <property type="entry name" value="RecF"/>
    <property type="match status" value="1"/>
</dbReference>
<feature type="domain" description="ATPase AAA-type core" evidence="1">
    <location>
        <begin position="32"/>
        <end position="361"/>
    </location>
</feature>
<comment type="caution">
    <text evidence="2">The sequence shown here is derived from an EMBL/GenBank/DDBJ whole genome shotgun (WGS) entry which is preliminary data.</text>
</comment>
<dbReference type="InterPro" id="IPR003959">
    <property type="entry name" value="ATPase_AAA_core"/>
</dbReference>
<dbReference type="GO" id="GO:0016887">
    <property type="term" value="F:ATP hydrolysis activity"/>
    <property type="evidence" value="ECO:0007669"/>
    <property type="project" value="InterPro"/>
</dbReference>
<dbReference type="Gene3D" id="3.40.50.300">
    <property type="entry name" value="P-loop containing nucleotide triphosphate hydrolases"/>
    <property type="match status" value="1"/>
</dbReference>
<dbReference type="Proteomes" id="UP000824201">
    <property type="component" value="Unassembled WGS sequence"/>
</dbReference>
<dbReference type="InterPro" id="IPR027417">
    <property type="entry name" value="P-loop_NTPase"/>
</dbReference>
<protein>
    <submittedName>
        <fullName evidence="2">AAA family ATPase</fullName>
    </submittedName>
</protein>
<gene>
    <name evidence="2" type="ORF">IAC96_12625</name>
</gene>
<dbReference type="EMBL" id="DVHN01000179">
    <property type="protein sequence ID" value="HIR89781.1"/>
    <property type="molecule type" value="Genomic_DNA"/>
</dbReference>
<accession>A0A9D1EG50</accession>
<sequence>MKLKSIKIEGFRNIKEGEIIFGNEITSLVSENSYGKSNFMEAIDFAVDFIKANAPVRNSMMRWKQGIPLNKKTEKRDFKADFSFETEFQGEEYEINYGFTFIWIKNDGGRRISSEWLNARKVNGGKKYIKLISREERSLFKSSQTGRCSSVIKIADDELIVNKLINYDDLYYMSILEEINNISVYVERHFDASNLYQKNPLVLKGEEETELMDFSDMPRMVYRLKKYHQAKFDLLTDTFKQLFPNITDIEVQEFDIGQNQRINISNDAPYTISNKVYSIFVQDENLNQPLDFTSMSDGAKRVFLMLIFTVVANIQNMTLIAFEEPENSIHPSLLQGYLRVLTQLAGECKIIVASHSPYIIEYVSTENIYVGKPNSYGLAEFARIDANKVKRLENDAMNSGVSVGGYIFELLSGGEDEINLLNTYLER</sequence>
<dbReference type="InterPro" id="IPR051396">
    <property type="entry name" value="Bact_Antivir_Def_Nuclease"/>
</dbReference>
<dbReference type="PANTHER" id="PTHR43581:SF4">
    <property type="entry name" value="ATP_GTP PHOSPHATASE"/>
    <property type="match status" value="1"/>
</dbReference>
<dbReference type="SUPFAM" id="SSF52540">
    <property type="entry name" value="P-loop containing nucleoside triphosphate hydrolases"/>
    <property type="match status" value="1"/>
</dbReference>
<reference evidence="2" key="2">
    <citation type="journal article" date="2021" name="PeerJ">
        <title>Extensive microbial diversity within the chicken gut microbiome revealed by metagenomics and culture.</title>
        <authorList>
            <person name="Gilroy R."/>
            <person name="Ravi A."/>
            <person name="Getino M."/>
            <person name="Pursley I."/>
            <person name="Horton D.L."/>
            <person name="Alikhan N.F."/>
            <person name="Baker D."/>
            <person name="Gharbi K."/>
            <person name="Hall N."/>
            <person name="Watson M."/>
            <person name="Adriaenssens E.M."/>
            <person name="Foster-Nyarko E."/>
            <person name="Jarju S."/>
            <person name="Secka A."/>
            <person name="Antonio M."/>
            <person name="Oren A."/>
            <person name="Chaudhuri R.R."/>
            <person name="La Ragione R."/>
            <person name="Hildebrand F."/>
            <person name="Pallen M.J."/>
        </authorList>
    </citation>
    <scope>NUCLEOTIDE SEQUENCE</scope>
    <source>
        <strain evidence="2">ChiW13-3771</strain>
    </source>
</reference>
<organism evidence="2 3">
    <name type="scientific">Candidatus Fimimorpha faecalis</name>
    <dbReference type="NCBI Taxonomy" id="2840824"/>
    <lineage>
        <taxon>Bacteria</taxon>
        <taxon>Bacillati</taxon>
        <taxon>Bacillota</taxon>
        <taxon>Clostridia</taxon>
        <taxon>Eubacteriales</taxon>
        <taxon>Candidatus Fimimorpha</taxon>
    </lineage>
</organism>
<dbReference type="AlphaFoldDB" id="A0A9D1EG50"/>
<dbReference type="PANTHER" id="PTHR43581">
    <property type="entry name" value="ATP/GTP PHOSPHATASE"/>
    <property type="match status" value="1"/>
</dbReference>
<dbReference type="InterPro" id="IPR014555">
    <property type="entry name" value="RecF-like"/>
</dbReference>
<dbReference type="Pfam" id="PF13304">
    <property type="entry name" value="AAA_21"/>
    <property type="match status" value="1"/>
</dbReference>
<evidence type="ECO:0000313" key="2">
    <source>
        <dbReference type="EMBL" id="HIR89781.1"/>
    </source>
</evidence>
<dbReference type="GO" id="GO:0005524">
    <property type="term" value="F:ATP binding"/>
    <property type="evidence" value="ECO:0007669"/>
    <property type="project" value="InterPro"/>
</dbReference>
<evidence type="ECO:0000259" key="1">
    <source>
        <dbReference type="Pfam" id="PF13304"/>
    </source>
</evidence>
<name>A0A9D1EG50_9FIRM</name>
<reference evidence="2" key="1">
    <citation type="submission" date="2020-10" db="EMBL/GenBank/DDBJ databases">
        <authorList>
            <person name="Gilroy R."/>
        </authorList>
    </citation>
    <scope>NUCLEOTIDE SEQUENCE</scope>
    <source>
        <strain evidence="2">ChiW13-3771</strain>
    </source>
</reference>
<proteinExistence type="predicted"/>
<evidence type="ECO:0000313" key="3">
    <source>
        <dbReference type="Proteomes" id="UP000824201"/>
    </source>
</evidence>